<organism evidence="3 4">
    <name type="scientific">Gemmatimonas aurantiaca</name>
    <dbReference type="NCBI Taxonomy" id="173480"/>
    <lineage>
        <taxon>Bacteria</taxon>
        <taxon>Pseudomonadati</taxon>
        <taxon>Gemmatimonadota</taxon>
        <taxon>Gemmatimonadia</taxon>
        <taxon>Gemmatimonadales</taxon>
        <taxon>Gemmatimonadaceae</taxon>
        <taxon>Gemmatimonas</taxon>
    </lineage>
</organism>
<evidence type="ECO:0000313" key="3">
    <source>
        <dbReference type="EMBL" id="HCT58149.1"/>
    </source>
</evidence>
<dbReference type="Pfam" id="PF14371">
    <property type="entry name" value="DUF4412"/>
    <property type="match status" value="1"/>
</dbReference>
<feature type="region of interest" description="Disordered" evidence="1">
    <location>
        <begin position="309"/>
        <end position="347"/>
    </location>
</feature>
<name>A0A3D4VAK4_9BACT</name>
<feature type="compositionally biased region" description="Basic and acidic residues" evidence="1">
    <location>
        <begin position="315"/>
        <end position="330"/>
    </location>
</feature>
<dbReference type="Proteomes" id="UP000264071">
    <property type="component" value="Unassembled WGS sequence"/>
</dbReference>
<reference evidence="3 4" key="1">
    <citation type="journal article" date="2018" name="Nat. Biotechnol.">
        <title>A standardized bacterial taxonomy based on genome phylogeny substantially revises the tree of life.</title>
        <authorList>
            <person name="Parks D.H."/>
            <person name="Chuvochina M."/>
            <person name="Waite D.W."/>
            <person name="Rinke C."/>
            <person name="Skarshewski A."/>
            <person name="Chaumeil P.A."/>
            <person name="Hugenholtz P."/>
        </authorList>
    </citation>
    <scope>NUCLEOTIDE SEQUENCE [LARGE SCALE GENOMIC DNA]</scope>
    <source>
        <strain evidence="3">UBA8844</strain>
    </source>
</reference>
<evidence type="ECO:0000313" key="4">
    <source>
        <dbReference type="Proteomes" id="UP000264071"/>
    </source>
</evidence>
<dbReference type="InterPro" id="IPR025524">
    <property type="entry name" value="DUF4412"/>
</dbReference>
<comment type="caution">
    <text evidence="3">The sequence shown here is derived from an EMBL/GenBank/DDBJ whole genome shotgun (WGS) entry which is preliminary data.</text>
</comment>
<evidence type="ECO:0000256" key="1">
    <source>
        <dbReference type="SAM" id="MobiDB-lite"/>
    </source>
</evidence>
<evidence type="ECO:0000259" key="2">
    <source>
        <dbReference type="Pfam" id="PF14371"/>
    </source>
</evidence>
<gene>
    <name evidence="3" type="ORF">DGD08_13170</name>
</gene>
<proteinExistence type="predicted"/>
<protein>
    <submittedName>
        <fullName evidence="3">DUF4412 domain-containing protein</fullName>
    </submittedName>
</protein>
<sequence length="347" mass="37537">MLGWRVCADSPLFDDEEFPMTLTLRTTAALLAGSVLLTGAKPLPKHTAPVAPAASGVTFTYRVTSSSSDKRTRESRNMLSTVRMQNGNVRMDYTEGLTPLGEKNGYVIVQGEAGRFVVVNPKDKKAMIMSAESFGSGMGALMNNPMLKMTMSNTSFRFKDMGAGEAILGYKTRKVRTWYTSTMELKAMMMPDQKITTADSSDQWIATGMDLGAKDMEQWAKSFASGVKATNPELAAEMKKYTAEYGKSGIALRTITWSTQTDKKGKVTADTISAEVTDLKTGAIDAAMFEIPKGYEVVDMSKMMAEMSASMDSAKAAEGKDGKKAEEKGSASDALKQGLGGLLRKKK</sequence>
<accession>A0A3D4VAK4</accession>
<feature type="domain" description="DUF4412" evidence="2">
    <location>
        <begin position="76"/>
        <end position="295"/>
    </location>
</feature>
<dbReference type="AlphaFoldDB" id="A0A3D4VAK4"/>
<dbReference type="EMBL" id="DPIY01000010">
    <property type="protein sequence ID" value="HCT58149.1"/>
    <property type="molecule type" value="Genomic_DNA"/>
</dbReference>